<dbReference type="Proteomes" id="UP000187074">
    <property type="component" value="Unassembled WGS sequence"/>
</dbReference>
<evidence type="ECO:0000259" key="1">
    <source>
        <dbReference type="Pfam" id="PF12867"/>
    </source>
</evidence>
<evidence type="ECO:0000313" key="2">
    <source>
        <dbReference type="EMBL" id="OME89768.1"/>
    </source>
</evidence>
<proteinExistence type="predicted"/>
<dbReference type="GO" id="GO:0016787">
    <property type="term" value="F:hydrolase activity"/>
    <property type="evidence" value="ECO:0007669"/>
    <property type="project" value="UniProtKB-KW"/>
</dbReference>
<dbReference type="SUPFAM" id="SSF109854">
    <property type="entry name" value="DinB/YfiT-like putative metalloenzymes"/>
    <property type="match status" value="1"/>
</dbReference>
<gene>
    <name evidence="2" type="ORF">BK123_25740</name>
</gene>
<name>A0A1R1AW32_PAELA</name>
<dbReference type="NCBIfam" id="NF009807">
    <property type="entry name" value="PRK13291.1"/>
    <property type="match status" value="1"/>
</dbReference>
<protein>
    <submittedName>
        <fullName evidence="2">Metal-dependent hydrolase</fullName>
    </submittedName>
</protein>
<dbReference type="Pfam" id="PF12867">
    <property type="entry name" value="DinB_2"/>
    <property type="match status" value="1"/>
</dbReference>
<reference evidence="2 3" key="1">
    <citation type="submission" date="2016-11" db="EMBL/GenBank/DDBJ databases">
        <title>Paenibacillus species isolates.</title>
        <authorList>
            <person name="Beno S.M."/>
        </authorList>
    </citation>
    <scope>NUCLEOTIDE SEQUENCE [LARGE SCALE GENOMIC DNA]</scope>
    <source>
        <strain evidence="2 3">FSL F4-0100</strain>
    </source>
</reference>
<dbReference type="AlphaFoldDB" id="A0A1R1AW32"/>
<sequence length="186" mass="22012">MYRGGKEVVSIRFPLGSFEPKVEPTLEERQRFIQQIPSIVPTLRQIIMKCPLSHLHMPYREEGWSIQQIVHHLADNDMNAYLRFKRALTEEEPVANSYREDLWAELSDYTEVPIENSLTLLETLHFRFLILLKDLQPEDFKRTMRTQVLGSITLDIALQRFVWHNQHHIAQITSILNRENAKLHKE</sequence>
<dbReference type="Gene3D" id="1.20.120.450">
    <property type="entry name" value="dinb family like domain"/>
    <property type="match status" value="1"/>
</dbReference>
<dbReference type="InterPro" id="IPR024775">
    <property type="entry name" value="DinB-like"/>
</dbReference>
<dbReference type="OrthoDB" id="9796039at2"/>
<feature type="domain" description="DinB-like" evidence="1">
    <location>
        <begin position="44"/>
        <end position="172"/>
    </location>
</feature>
<dbReference type="InterPro" id="IPR034660">
    <property type="entry name" value="DinB/YfiT-like"/>
</dbReference>
<accession>A0A1R1AW32</accession>
<dbReference type="STRING" id="1401.BK123_25740"/>
<keyword evidence="2" id="KW-0378">Hydrolase</keyword>
<dbReference type="EMBL" id="MRTF01000009">
    <property type="protein sequence ID" value="OME89768.1"/>
    <property type="molecule type" value="Genomic_DNA"/>
</dbReference>
<comment type="caution">
    <text evidence="2">The sequence shown here is derived from an EMBL/GenBank/DDBJ whole genome shotgun (WGS) entry which is preliminary data.</text>
</comment>
<evidence type="ECO:0000313" key="3">
    <source>
        <dbReference type="Proteomes" id="UP000187074"/>
    </source>
</evidence>
<organism evidence="2 3">
    <name type="scientific">Paenibacillus lautus</name>
    <name type="common">Bacillus lautus</name>
    <dbReference type="NCBI Taxonomy" id="1401"/>
    <lineage>
        <taxon>Bacteria</taxon>
        <taxon>Bacillati</taxon>
        <taxon>Bacillota</taxon>
        <taxon>Bacilli</taxon>
        <taxon>Bacillales</taxon>
        <taxon>Paenibacillaceae</taxon>
        <taxon>Paenibacillus</taxon>
    </lineage>
</organism>